<dbReference type="EMBL" id="CP078073">
    <property type="protein sequence ID" value="QXL89585.1"/>
    <property type="molecule type" value="Genomic_DNA"/>
</dbReference>
<dbReference type="PANTHER" id="PTHR21248:SF22">
    <property type="entry name" value="PHOSPHOLIPASE D"/>
    <property type="match status" value="1"/>
</dbReference>
<comment type="function">
    <text evidence="1">Could be a virulence factor.</text>
</comment>
<dbReference type="Gene3D" id="3.30.870.10">
    <property type="entry name" value="Endonuclease Chain A"/>
    <property type="match status" value="2"/>
</dbReference>
<evidence type="ECO:0000313" key="9">
    <source>
        <dbReference type="Proteomes" id="UP000693972"/>
    </source>
</evidence>
<reference evidence="8 9" key="1">
    <citation type="submission" date="2021-07" db="EMBL/GenBank/DDBJ databases">
        <title>Karlodiniumbacter phycospheric gen. nov., sp. nov., a phycosphere bacterium isolated from karlodinium veneficum.</title>
        <authorList>
            <person name="Peng Y."/>
            <person name="Jiang L."/>
            <person name="Lee J."/>
        </authorList>
    </citation>
    <scope>NUCLEOTIDE SEQUENCE</scope>
    <source>
        <strain evidence="8 9">N5</strain>
    </source>
</reference>
<accession>A0A975YHN3</accession>
<dbReference type="GO" id="GO:0032049">
    <property type="term" value="P:cardiolipin biosynthetic process"/>
    <property type="evidence" value="ECO:0007669"/>
    <property type="project" value="UniProtKB-ARBA"/>
</dbReference>
<dbReference type="AlphaFoldDB" id="A0A975YHN3"/>
<name>A0A975YHN3_9RHOB</name>
<dbReference type="Proteomes" id="UP000693972">
    <property type="component" value="Unassembled WGS sequence"/>
</dbReference>
<dbReference type="RefSeq" id="WP_257892610.1">
    <property type="nucleotide sequence ID" value="NZ_JAIMBW010000001.1"/>
</dbReference>
<dbReference type="GO" id="GO:0005576">
    <property type="term" value="C:extracellular region"/>
    <property type="evidence" value="ECO:0007669"/>
    <property type="project" value="UniProtKB-SubCell"/>
</dbReference>
<dbReference type="GO" id="GO:0030572">
    <property type="term" value="F:phosphatidyltransferase activity"/>
    <property type="evidence" value="ECO:0007669"/>
    <property type="project" value="UniProtKB-ARBA"/>
</dbReference>
<dbReference type="Pfam" id="PF13091">
    <property type="entry name" value="PLDc_2"/>
    <property type="match status" value="1"/>
</dbReference>
<comment type="subcellular location">
    <subcellularLocation>
        <location evidence="2">Secreted</location>
    </subcellularLocation>
</comment>
<sequence length="500" mass="54363">MQDNQTAEDTPAITECQVCFNAEDAYPAFEQLCLSAHTEVIASFRVFDLTTKLRSDAARRIGQTWFDLVLHMLNQGVRFEITVTDFDPIVATDDHRRSWTSARQMAAANELSEGAALSFRIAMHPARVGFVPRQILSKKTTDTLKDSDADALTPGLEDLSPGDDLPLVPATHHQKLAVIDGQTLYIGGLDLNDRRYDTNDHERGSEQTWADIQAIVRGPVVAAAEHHLRSFLDVTDARMDAPPQAPGFLRTLSGKRPRNLLHIGPKPLVSEVEDAHLAEIERARGLIYLETQFFRHAPLAKALAAAAKRCDDIAVLLVLPAAPEDVAFNGNSSEDAQFGAEKQTKALRILADGLGERLAIAAPAKPEHAGETTPDAATISGAPLIYVHSKLSLFGTDAAIISSANLNGRSMHWDTEAGIHLTDPAMVKPLWPRVFDHWLGAHVPADPFGNPPAFIASINALLCKNAALAPPDRQHLLLPYDTDRHAELASDLPGVPDAMV</sequence>
<dbReference type="InterPro" id="IPR001736">
    <property type="entry name" value="PLipase_D/transphosphatidylase"/>
</dbReference>
<keyword evidence="4" id="KW-0964">Secreted</keyword>
<evidence type="ECO:0000313" key="7">
    <source>
        <dbReference type="EMBL" id="MBY4892861.1"/>
    </source>
</evidence>
<proteinExistence type="predicted"/>
<dbReference type="EMBL" id="JAIMBW010000001">
    <property type="protein sequence ID" value="MBY4892861.1"/>
    <property type="molecule type" value="Genomic_DNA"/>
</dbReference>
<evidence type="ECO:0000313" key="8">
    <source>
        <dbReference type="EMBL" id="QXL89585.1"/>
    </source>
</evidence>
<dbReference type="PANTHER" id="PTHR21248">
    <property type="entry name" value="CARDIOLIPIN SYNTHASE"/>
    <property type="match status" value="1"/>
</dbReference>
<dbReference type="SUPFAM" id="SSF56024">
    <property type="entry name" value="Phospholipase D/nuclease"/>
    <property type="match status" value="2"/>
</dbReference>
<dbReference type="SMART" id="SM00155">
    <property type="entry name" value="PLDc"/>
    <property type="match status" value="2"/>
</dbReference>
<evidence type="ECO:0000256" key="2">
    <source>
        <dbReference type="ARBA" id="ARBA00004613"/>
    </source>
</evidence>
<organism evidence="8">
    <name type="scientific">Gymnodinialimonas phycosphaerae</name>
    <dbReference type="NCBI Taxonomy" id="2841589"/>
    <lineage>
        <taxon>Bacteria</taxon>
        <taxon>Pseudomonadati</taxon>
        <taxon>Pseudomonadota</taxon>
        <taxon>Alphaproteobacteria</taxon>
        <taxon>Rhodobacterales</taxon>
        <taxon>Paracoccaceae</taxon>
        <taxon>Gymnodinialimonas</taxon>
    </lineage>
</organism>
<gene>
    <name evidence="7" type="ORF">KUL25_08805</name>
    <name evidence="8" type="ORF">KUL25_08810</name>
</gene>
<keyword evidence="9" id="KW-1185">Reference proteome</keyword>
<evidence type="ECO:0000259" key="6">
    <source>
        <dbReference type="PROSITE" id="PS50035"/>
    </source>
</evidence>
<protein>
    <recommendedName>
        <fullName evidence="3">Phospholipase D</fullName>
    </recommendedName>
    <alternativeName>
        <fullName evidence="5">Choline phosphatase</fullName>
    </alternativeName>
</protein>
<evidence type="ECO:0000256" key="1">
    <source>
        <dbReference type="ARBA" id="ARBA00003145"/>
    </source>
</evidence>
<dbReference type="PROSITE" id="PS50035">
    <property type="entry name" value="PLD"/>
    <property type="match status" value="1"/>
</dbReference>
<feature type="domain" description="PLD phosphodiesterase" evidence="6">
    <location>
        <begin position="168"/>
        <end position="195"/>
    </location>
</feature>
<evidence type="ECO:0000256" key="3">
    <source>
        <dbReference type="ARBA" id="ARBA00018392"/>
    </source>
</evidence>
<evidence type="ECO:0000256" key="4">
    <source>
        <dbReference type="ARBA" id="ARBA00022525"/>
    </source>
</evidence>
<dbReference type="InterPro" id="IPR025202">
    <property type="entry name" value="PLD-like_dom"/>
</dbReference>
<dbReference type="Pfam" id="PF00614">
    <property type="entry name" value="PLDc"/>
    <property type="match status" value="1"/>
</dbReference>
<evidence type="ECO:0000256" key="5">
    <source>
        <dbReference type="ARBA" id="ARBA00029594"/>
    </source>
</evidence>